<dbReference type="InterPro" id="IPR036390">
    <property type="entry name" value="WH_DNA-bd_sf"/>
</dbReference>
<evidence type="ECO:0000256" key="1">
    <source>
        <dbReference type="ARBA" id="ARBA00004123"/>
    </source>
</evidence>
<keyword evidence="5 7" id="KW-0539">Nucleus</keyword>
<sequence>MASSSLDIVHLSSCGEGGGPPFPFCILDYLPGSHDPWMPFIHQSLSEFQQERMPRPTRDTYGDQKPPYSYIALTAMALYNSPDKMLPLSDIYKFIMDNFPYYRKNTQRWQNSLRHNLSFNDCFIKIPRRPDRPGKGAYWTLHPRAITMFENGSLLRRRRRFKLGEKDCNKAPTATATAGASPVSTTTSPILPAAPASSASPGSHILYANAPNSMGLLGLHPSTSVASSIYSGGGIPRPRKKNFTIDSLMEEEDQASMPEEEDALLPPLVVLPPPSGTEPEEEELLNVDEPEETEDTDDVQLQQPILQQQHPSLYPFAHSLSPYGHPPYYYGHPSSFLASSAYLASLQQSAALAAAAAAAMNASSNSSSRHSSPSLENSFLEESSETVQASGTSRMSPDLKGLSPSISPPSSSSGSNSSSLWRWSPTLRSI</sequence>
<protein>
    <submittedName>
        <fullName evidence="10">FOXX</fullName>
    </submittedName>
</protein>
<dbReference type="GO" id="GO:0000981">
    <property type="term" value="F:DNA-binding transcription factor activity, RNA polymerase II-specific"/>
    <property type="evidence" value="ECO:0007669"/>
    <property type="project" value="TreeGrafter"/>
</dbReference>
<dbReference type="InterPro" id="IPR036388">
    <property type="entry name" value="WH-like_DNA-bd_sf"/>
</dbReference>
<evidence type="ECO:0000256" key="2">
    <source>
        <dbReference type="ARBA" id="ARBA00023015"/>
    </source>
</evidence>
<evidence type="ECO:0000313" key="11">
    <source>
        <dbReference type="Proteomes" id="UP000675881"/>
    </source>
</evidence>
<dbReference type="GO" id="GO:0000978">
    <property type="term" value="F:RNA polymerase II cis-regulatory region sequence-specific DNA binding"/>
    <property type="evidence" value="ECO:0007669"/>
    <property type="project" value="TreeGrafter"/>
</dbReference>
<evidence type="ECO:0000259" key="9">
    <source>
        <dbReference type="PROSITE" id="PS50039"/>
    </source>
</evidence>
<comment type="subcellular location">
    <subcellularLocation>
        <location evidence="1 7">Nucleus</location>
    </subcellularLocation>
</comment>
<dbReference type="GO" id="GO:0030154">
    <property type="term" value="P:cell differentiation"/>
    <property type="evidence" value="ECO:0007669"/>
    <property type="project" value="TreeGrafter"/>
</dbReference>
<name>A0A7R8CS44_LEPSM</name>
<organism evidence="10 11">
    <name type="scientific">Lepeophtheirus salmonis</name>
    <name type="common">Salmon louse</name>
    <name type="synonym">Caligus salmonis</name>
    <dbReference type="NCBI Taxonomy" id="72036"/>
    <lineage>
        <taxon>Eukaryota</taxon>
        <taxon>Metazoa</taxon>
        <taxon>Ecdysozoa</taxon>
        <taxon>Arthropoda</taxon>
        <taxon>Crustacea</taxon>
        <taxon>Multicrustacea</taxon>
        <taxon>Hexanauplia</taxon>
        <taxon>Copepoda</taxon>
        <taxon>Siphonostomatoida</taxon>
        <taxon>Caligidae</taxon>
        <taxon>Lepeophtheirus</taxon>
    </lineage>
</organism>
<dbReference type="GO" id="GO:0009653">
    <property type="term" value="P:anatomical structure morphogenesis"/>
    <property type="evidence" value="ECO:0007669"/>
    <property type="project" value="TreeGrafter"/>
</dbReference>
<evidence type="ECO:0000256" key="3">
    <source>
        <dbReference type="ARBA" id="ARBA00023125"/>
    </source>
</evidence>
<dbReference type="FunFam" id="1.10.10.10:FF:000082">
    <property type="entry name" value="forkhead box protein B2"/>
    <property type="match status" value="1"/>
</dbReference>
<feature type="region of interest" description="Disordered" evidence="8">
    <location>
        <begin position="272"/>
        <end position="298"/>
    </location>
</feature>
<proteinExistence type="predicted"/>
<dbReference type="GO" id="GO:0005634">
    <property type="term" value="C:nucleus"/>
    <property type="evidence" value="ECO:0007669"/>
    <property type="project" value="UniProtKB-SubCell"/>
</dbReference>
<dbReference type="InterPro" id="IPR018122">
    <property type="entry name" value="TF_fork_head_CS_1"/>
</dbReference>
<feature type="compositionally biased region" description="Low complexity" evidence="8">
    <location>
        <begin position="403"/>
        <end position="419"/>
    </location>
</feature>
<keyword evidence="2" id="KW-0805">Transcription regulation</keyword>
<dbReference type="Pfam" id="PF00250">
    <property type="entry name" value="Forkhead"/>
    <property type="match status" value="1"/>
</dbReference>
<evidence type="ECO:0000256" key="4">
    <source>
        <dbReference type="ARBA" id="ARBA00023163"/>
    </source>
</evidence>
<dbReference type="PRINTS" id="PR00053">
    <property type="entry name" value="FORKHEAD"/>
</dbReference>
<evidence type="ECO:0000256" key="5">
    <source>
        <dbReference type="ARBA" id="ARBA00023242"/>
    </source>
</evidence>
<dbReference type="PROSITE" id="PS50039">
    <property type="entry name" value="FORK_HEAD_3"/>
    <property type="match status" value="1"/>
</dbReference>
<comment type="function">
    <text evidence="6">Involved in development during embryogenesis.</text>
</comment>
<feature type="domain" description="Fork-head" evidence="9">
    <location>
        <begin position="65"/>
        <end position="159"/>
    </location>
</feature>
<dbReference type="EMBL" id="HG994583">
    <property type="protein sequence ID" value="CAF2913359.1"/>
    <property type="molecule type" value="Genomic_DNA"/>
</dbReference>
<evidence type="ECO:0000313" key="10">
    <source>
        <dbReference type="EMBL" id="CAF2913359.1"/>
    </source>
</evidence>
<dbReference type="SMART" id="SM00339">
    <property type="entry name" value="FH"/>
    <property type="match status" value="1"/>
</dbReference>
<keyword evidence="3 7" id="KW-0238">DNA-binding</keyword>
<evidence type="ECO:0000256" key="8">
    <source>
        <dbReference type="SAM" id="MobiDB-lite"/>
    </source>
</evidence>
<dbReference type="PANTHER" id="PTHR11829">
    <property type="entry name" value="FORKHEAD BOX PROTEIN"/>
    <property type="match status" value="1"/>
</dbReference>
<keyword evidence="4" id="KW-0804">Transcription</keyword>
<evidence type="ECO:0000256" key="7">
    <source>
        <dbReference type="PROSITE-ProRule" id="PRU00089"/>
    </source>
</evidence>
<dbReference type="InterPro" id="IPR001766">
    <property type="entry name" value="Fork_head_dom"/>
</dbReference>
<keyword evidence="11" id="KW-1185">Reference proteome</keyword>
<dbReference type="PROSITE" id="PS00657">
    <property type="entry name" value="FORK_HEAD_1"/>
    <property type="match status" value="1"/>
</dbReference>
<feature type="DNA-binding region" description="Fork-head" evidence="7">
    <location>
        <begin position="65"/>
        <end position="159"/>
    </location>
</feature>
<dbReference type="SUPFAM" id="SSF46785">
    <property type="entry name" value="Winged helix' DNA-binding domain"/>
    <property type="match status" value="1"/>
</dbReference>
<dbReference type="AlphaFoldDB" id="A0A7R8CS44"/>
<dbReference type="CDD" id="cd20016">
    <property type="entry name" value="FH_FOXB"/>
    <property type="match status" value="1"/>
</dbReference>
<feature type="compositionally biased region" description="Acidic residues" evidence="8">
    <location>
        <begin position="278"/>
        <end position="298"/>
    </location>
</feature>
<accession>A0A7R8CS44</accession>
<feature type="region of interest" description="Disordered" evidence="8">
    <location>
        <begin position="364"/>
        <end position="430"/>
    </location>
</feature>
<dbReference type="InterPro" id="IPR030456">
    <property type="entry name" value="TF_fork_head_CS_2"/>
</dbReference>
<dbReference type="PROSITE" id="PS00658">
    <property type="entry name" value="FORK_HEAD_2"/>
    <property type="match status" value="1"/>
</dbReference>
<evidence type="ECO:0000256" key="6">
    <source>
        <dbReference type="ARBA" id="ARBA00060234"/>
    </source>
</evidence>
<feature type="compositionally biased region" description="Polar residues" evidence="8">
    <location>
        <begin position="386"/>
        <end position="395"/>
    </location>
</feature>
<dbReference type="PANTHER" id="PTHR11829:SF377">
    <property type="entry name" value="FORK HEAD DOMAIN-CONTAINING PROTEIN FD4-RELATED"/>
    <property type="match status" value="1"/>
</dbReference>
<dbReference type="Gene3D" id="1.10.10.10">
    <property type="entry name" value="Winged helix-like DNA-binding domain superfamily/Winged helix DNA-binding domain"/>
    <property type="match status" value="1"/>
</dbReference>
<dbReference type="InterPro" id="IPR050211">
    <property type="entry name" value="FOX_domain-containing"/>
</dbReference>
<reference evidence="10" key="1">
    <citation type="submission" date="2021-02" db="EMBL/GenBank/DDBJ databases">
        <authorList>
            <person name="Bekaert M."/>
        </authorList>
    </citation>
    <scope>NUCLEOTIDE SEQUENCE</scope>
    <source>
        <strain evidence="10">IoA-00</strain>
    </source>
</reference>
<feature type="compositionally biased region" description="Low complexity" evidence="8">
    <location>
        <begin position="364"/>
        <end position="381"/>
    </location>
</feature>
<dbReference type="Proteomes" id="UP000675881">
    <property type="component" value="Chromosome 4"/>
</dbReference>
<gene>
    <name evidence="10" type="ORF">LSAA_8952</name>
</gene>
<dbReference type="OrthoDB" id="5954824at2759"/>